<organism evidence="2 3">
    <name type="scientific">Lachancea fermentati</name>
    <name type="common">Zygosaccharomyces fermentati</name>
    <dbReference type="NCBI Taxonomy" id="4955"/>
    <lineage>
        <taxon>Eukaryota</taxon>
        <taxon>Fungi</taxon>
        <taxon>Dikarya</taxon>
        <taxon>Ascomycota</taxon>
        <taxon>Saccharomycotina</taxon>
        <taxon>Saccharomycetes</taxon>
        <taxon>Saccharomycetales</taxon>
        <taxon>Saccharomycetaceae</taxon>
        <taxon>Lachancea</taxon>
    </lineage>
</organism>
<reference evidence="2 3" key="1">
    <citation type="submission" date="2016-03" db="EMBL/GenBank/DDBJ databases">
        <authorList>
            <person name="Devillers H."/>
        </authorList>
    </citation>
    <scope>NUCLEOTIDE SEQUENCE [LARGE SCALE GENOMIC DNA]</scope>
    <source>
        <strain evidence="2">CBS 6772</strain>
    </source>
</reference>
<evidence type="ECO:0000313" key="3">
    <source>
        <dbReference type="Proteomes" id="UP000190831"/>
    </source>
</evidence>
<dbReference type="Proteomes" id="UP000190831">
    <property type="component" value="Chromosome G"/>
</dbReference>
<name>A0A1G4MH62_LACFM</name>
<keyword evidence="3" id="KW-1185">Reference proteome</keyword>
<proteinExistence type="predicted"/>
<sequence length="263" mass="27916">MTCRRLAAGAGGGGCCSKRLRGGGGGHVVVAPAARSMQRQAQCAETAARRSRRLLERRALHPRRCRARTSAPVRLRHGRGRSRRVASHGRGPMGAILAARARSSRRRRNTRGKTISAIRRGVSPGGWVRGAPAGGFFRRAQGGAERVARRPCAHVNRDTCRCAPTDALRTCVRGCGSHVAAAARWRPPLTCLARVWPTACGPREGAADPPSAAIPSLPRARSRRAGHGSVGSRKSCCGRGLNGARDRVTPNGPRDSHVPPLDS</sequence>
<evidence type="ECO:0000313" key="2">
    <source>
        <dbReference type="EMBL" id="SCW03255.1"/>
    </source>
</evidence>
<protein>
    <submittedName>
        <fullName evidence="2">LAFE_0G06414g1_1</fullName>
    </submittedName>
</protein>
<evidence type="ECO:0000256" key="1">
    <source>
        <dbReference type="SAM" id="MobiDB-lite"/>
    </source>
</evidence>
<dbReference type="EMBL" id="LT598486">
    <property type="protein sequence ID" value="SCW03255.1"/>
    <property type="molecule type" value="Genomic_DNA"/>
</dbReference>
<gene>
    <name evidence="2" type="ORF">LAFE_0G06414G</name>
</gene>
<accession>A0A1G4MH62</accession>
<dbReference type="AlphaFoldDB" id="A0A1G4MH62"/>
<feature type="region of interest" description="Disordered" evidence="1">
    <location>
        <begin position="202"/>
        <end position="263"/>
    </location>
</feature>